<accession>A0A806X427</accession>
<evidence type="ECO:0000313" key="2">
    <source>
        <dbReference type="Proteomes" id="UP000069162"/>
    </source>
</evidence>
<evidence type="ECO:0000313" key="1">
    <source>
        <dbReference type="EMBL" id="ALR76426.1"/>
    </source>
</evidence>
<organism evidence="1 2">
    <name type="scientific">[Enterobacter] lignolyticus</name>
    <dbReference type="NCBI Taxonomy" id="1334193"/>
    <lineage>
        <taxon>Bacteria</taxon>
        <taxon>Pseudomonadati</taxon>
        <taxon>Pseudomonadota</taxon>
        <taxon>Gammaproteobacteria</taxon>
        <taxon>Enterobacterales</taxon>
        <taxon>Enterobacteriaceae</taxon>
        <taxon>Pluralibacter</taxon>
    </lineage>
</organism>
<reference evidence="2" key="1">
    <citation type="submission" date="2015-10" db="EMBL/GenBank/DDBJ databases">
        <title>Complete Genome Sequencing of Klebsiella sp. strain G5.</title>
        <authorList>
            <person name="Chan K.-G."/>
            <person name="Chen J.-W."/>
        </authorList>
    </citation>
    <scope>NUCLEOTIDE SEQUENCE [LARGE SCALE GENOMIC DNA]</scope>
    <source>
        <strain evidence="2">G5</strain>
    </source>
</reference>
<name>A0A806X427_9ENTR</name>
<dbReference type="KEGG" id="kle:AO703_08995"/>
<gene>
    <name evidence="1" type="ORF">AO703_08995</name>
</gene>
<dbReference type="AlphaFoldDB" id="A0A806X427"/>
<sequence>MSSGYSQCSWKDNGNGTTTFGVTISFNDTAGRTGTARFISRGILVYTYDKSGNLNSSSLVADAVFINGVKHDRGGQPGNYAIYMNLAGGWYYTSAFTAKVEVTVQNKKIADWPAIAIRAGNYTSGDDVAEKTGGAYVGMGNVSNSDCVNLTDPSVSPPPPPPPLQTLVLTMTAPDWDLGELPRGDSKKTFNGLNELLCFETAGVIGDIKTGRFVIDASNANGRDKNSRYLLRNLADASQTVPYSILLFHAGNGAPTMLPNDSNISVPFDENPRNCFIPTFSTSVGDGVKGGTYSDVLTFTVVTKP</sequence>
<proteinExistence type="predicted"/>
<protein>
    <submittedName>
        <fullName evidence="1">Uncharacterized protein</fullName>
    </submittedName>
</protein>
<dbReference type="Proteomes" id="UP000069162">
    <property type="component" value="Chromosome"/>
</dbReference>
<dbReference type="EMBL" id="CP012871">
    <property type="protein sequence ID" value="ALR76426.1"/>
    <property type="molecule type" value="Genomic_DNA"/>
</dbReference>